<gene>
    <name evidence="6" type="primary">uup</name>
    <name evidence="6" type="ORF">J27TS8_40070</name>
</gene>
<dbReference type="Pfam" id="PF00005">
    <property type="entry name" value="ABC_tran"/>
    <property type="match status" value="2"/>
</dbReference>
<proteinExistence type="predicted"/>
<dbReference type="InterPro" id="IPR017871">
    <property type="entry name" value="ABC_transporter-like_CS"/>
</dbReference>
<comment type="caution">
    <text evidence="6">The sequence shown here is derived from an EMBL/GenBank/DDBJ whole genome shotgun (WGS) entry which is preliminary data.</text>
</comment>
<evidence type="ECO:0000259" key="5">
    <source>
        <dbReference type="PROSITE" id="PS50893"/>
    </source>
</evidence>
<dbReference type="Proteomes" id="UP000682111">
    <property type="component" value="Unassembled WGS sequence"/>
</dbReference>
<evidence type="ECO:0000256" key="3">
    <source>
        <dbReference type="ARBA" id="ARBA00022840"/>
    </source>
</evidence>
<evidence type="ECO:0000313" key="7">
    <source>
        <dbReference type="Proteomes" id="UP000682111"/>
    </source>
</evidence>
<dbReference type="InterPro" id="IPR027417">
    <property type="entry name" value="P-loop_NTPase"/>
</dbReference>
<evidence type="ECO:0000256" key="4">
    <source>
        <dbReference type="SAM" id="Coils"/>
    </source>
</evidence>
<protein>
    <submittedName>
        <fullName evidence="6">ABC transporter ATP-binding protein</fullName>
    </submittedName>
</protein>
<organism evidence="6 7">
    <name type="scientific">Robertmurraya siralis</name>
    <dbReference type="NCBI Taxonomy" id="77777"/>
    <lineage>
        <taxon>Bacteria</taxon>
        <taxon>Bacillati</taxon>
        <taxon>Bacillota</taxon>
        <taxon>Bacilli</taxon>
        <taxon>Bacillales</taxon>
        <taxon>Bacillaceae</taxon>
        <taxon>Robertmurraya</taxon>
    </lineage>
</organism>
<dbReference type="AlphaFoldDB" id="A0A919WLM9"/>
<dbReference type="GO" id="GO:0003677">
    <property type="term" value="F:DNA binding"/>
    <property type="evidence" value="ECO:0007669"/>
    <property type="project" value="InterPro"/>
</dbReference>
<feature type="coiled-coil region" evidence="4">
    <location>
        <begin position="282"/>
        <end position="309"/>
    </location>
</feature>
<feature type="domain" description="ABC transporter" evidence="5">
    <location>
        <begin position="37"/>
        <end position="296"/>
    </location>
</feature>
<dbReference type="GO" id="GO:0016887">
    <property type="term" value="F:ATP hydrolysis activity"/>
    <property type="evidence" value="ECO:0007669"/>
    <property type="project" value="InterPro"/>
</dbReference>
<keyword evidence="3 6" id="KW-0067">ATP-binding</keyword>
<dbReference type="PROSITE" id="PS50893">
    <property type="entry name" value="ABC_TRANSPORTER_2"/>
    <property type="match status" value="2"/>
</dbReference>
<dbReference type="Gene3D" id="1.10.287.380">
    <property type="entry name" value="Valyl-tRNA synthetase, C-terminal domain"/>
    <property type="match status" value="1"/>
</dbReference>
<dbReference type="InterPro" id="IPR037118">
    <property type="entry name" value="Val-tRNA_synth_C_sf"/>
</dbReference>
<dbReference type="Gene3D" id="3.40.50.300">
    <property type="entry name" value="P-loop containing nucleotide triphosphate hydrolases"/>
    <property type="match status" value="2"/>
</dbReference>
<dbReference type="EMBL" id="BORC01000009">
    <property type="protein sequence ID" value="GIN64014.1"/>
    <property type="molecule type" value="Genomic_DNA"/>
</dbReference>
<dbReference type="CDD" id="cd03221">
    <property type="entry name" value="ABCF_EF-3"/>
    <property type="match status" value="2"/>
</dbReference>
<evidence type="ECO:0000313" key="6">
    <source>
        <dbReference type="EMBL" id="GIN64014.1"/>
    </source>
</evidence>
<dbReference type="InterPro" id="IPR032524">
    <property type="entry name" value="ABC_tran_C"/>
</dbReference>
<keyword evidence="2" id="KW-0547">Nucleotide-binding</keyword>
<dbReference type="Pfam" id="PF16326">
    <property type="entry name" value="ABC_tran_CTD"/>
    <property type="match status" value="1"/>
</dbReference>
<sequence length="673" mass="77359">MSRNKEECQEKSSLIAVLNVLRYTIPRHIEVKRMILLQVNQLSKSYGADPILTNIKLEVQTKDRIALVGRNGAGKSTLLKIIAGQLSYESGEIIKPKGVEIGYLAQTTGLESDYSIWDEMLTVFQHLKSQERTLRQLEEKMADPAIFNHSTKYEKIIKEYDQLQVSYKENGGYQYEADIRSVLHGLNFHSFDYSTKISSLSGGQKTRLALGKLLLTKPDILILDEPTNHLDIDTLSWLENYLQSYSGAILIVSHDRYFLDKVVNQVYEISRLNITRYTGNYSAYLEQKALNYEREMKLYEKQQEEIAKLQDFIQRNLARASTTKRAQSRRKQLERMQVMDRPLGDEKSASFGFDIERQSGNDVLKVDSLAIGYDREKISEGLFFRLTRGDSIALVGPNGIGKSTLLKTIIGRLPQLAGDIHFGSNVTIGYYDQEQAELTSNKRVLNELWDEYPLMNEKDIRTVLGNFLFSGDDVLKTVSTLSGGEKARLALAKLMMKKANFLILDEPTNHLDLDSKEVLENSLIDYPGTILFVSHDRYFINRIATKVLELSPHSATEFLGDYDYFVEKKLEFEELKALEQKNISTAGSQIKQEKTSYQQDKEAKKIERQRKRRIEEIEQLIEELEGKIEENEQLLCEPEIFQDHEKVLNLTTETEQAKEQLDHLLEEWTELAE</sequence>
<name>A0A919WLM9_9BACI</name>
<feature type="domain" description="ABC transporter" evidence="5">
    <location>
        <begin position="364"/>
        <end position="577"/>
    </location>
</feature>
<dbReference type="PANTHER" id="PTHR42855:SF2">
    <property type="entry name" value="DRUG RESISTANCE ABC TRANSPORTER,ATP-BINDING PROTEIN"/>
    <property type="match status" value="1"/>
</dbReference>
<evidence type="ECO:0000256" key="1">
    <source>
        <dbReference type="ARBA" id="ARBA00022737"/>
    </source>
</evidence>
<dbReference type="Pfam" id="PF12848">
    <property type="entry name" value="ABC_tran_Xtn"/>
    <property type="match status" value="1"/>
</dbReference>
<dbReference type="InterPro" id="IPR032781">
    <property type="entry name" value="ABC_tran_Xtn"/>
</dbReference>
<dbReference type="InterPro" id="IPR003593">
    <property type="entry name" value="AAA+_ATPase"/>
</dbReference>
<keyword evidence="7" id="KW-1185">Reference proteome</keyword>
<accession>A0A919WLM9</accession>
<keyword evidence="1" id="KW-0677">Repeat</keyword>
<dbReference type="SUPFAM" id="SSF52540">
    <property type="entry name" value="P-loop containing nucleoside triphosphate hydrolases"/>
    <property type="match status" value="2"/>
</dbReference>
<reference evidence="6" key="1">
    <citation type="submission" date="2021-03" db="EMBL/GenBank/DDBJ databases">
        <title>Antimicrobial resistance genes in bacteria isolated from Japanese honey, and their potential for conferring macrolide and lincosamide resistance in the American foulbrood pathogen Paenibacillus larvae.</title>
        <authorList>
            <person name="Okamoto M."/>
            <person name="Kumagai M."/>
            <person name="Kanamori H."/>
            <person name="Takamatsu D."/>
        </authorList>
    </citation>
    <scope>NUCLEOTIDE SEQUENCE</scope>
    <source>
        <strain evidence="6">J27TS8</strain>
    </source>
</reference>
<keyword evidence="4" id="KW-0175">Coiled coil</keyword>
<dbReference type="SMART" id="SM00382">
    <property type="entry name" value="AAA"/>
    <property type="match status" value="2"/>
</dbReference>
<evidence type="ECO:0000256" key="2">
    <source>
        <dbReference type="ARBA" id="ARBA00022741"/>
    </source>
</evidence>
<dbReference type="InterPro" id="IPR003439">
    <property type="entry name" value="ABC_transporter-like_ATP-bd"/>
</dbReference>
<dbReference type="GO" id="GO:0005524">
    <property type="term" value="F:ATP binding"/>
    <property type="evidence" value="ECO:0007669"/>
    <property type="project" value="UniProtKB-KW"/>
</dbReference>
<dbReference type="PROSITE" id="PS00211">
    <property type="entry name" value="ABC_TRANSPORTER_1"/>
    <property type="match status" value="2"/>
</dbReference>
<dbReference type="PANTHER" id="PTHR42855">
    <property type="entry name" value="ABC TRANSPORTER ATP-BINDING SUBUNIT"/>
    <property type="match status" value="1"/>
</dbReference>
<dbReference type="FunFam" id="3.40.50.300:FF:000011">
    <property type="entry name" value="Putative ABC transporter ATP-binding component"/>
    <property type="match status" value="1"/>
</dbReference>
<feature type="coiled-coil region" evidence="4">
    <location>
        <begin position="603"/>
        <end position="667"/>
    </location>
</feature>
<dbReference type="InterPro" id="IPR051309">
    <property type="entry name" value="ABCF_ATPase"/>
</dbReference>
<dbReference type="FunFam" id="3.40.50.300:FF:000309">
    <property type="entry name" value="ABC transporter ATP-binding protein"/>
    <property type="match status" value="1"/>
</dbReference>